<evidence type="ECO:0000313" key="3">
    <source>
        <dbReference type="Proteomes" id="UP000479710"/>
    </source>
</evidence>
<keyword evidence="3" id="KW-1185">Reference proteome</keyword>
<organism evidence="2 3">
    <name type="scientific">Oryza meyeriana var. granulata</name>
    <dbReference type="NCBI Taxonomy" id="110450"/>
    <lineage>
        <taxon>Eukaryota</taxon>
        <taxon>Viridiplantae</taxon>
        <taxon>Streptophyta</taxon>
        <taxon>Embryophyta</taxon>
        <taxon>Tracheophyta</taxon>
        <taxon>Spermatophyta</taxon>
        <taxon>Magnoliopsida</taxon>
        <taxon>Liliopsida</taxon>
        <taxon>Poales</taxon>
        <taxon>Poaceae</taxon>
        <taxon>BOP clade</taxon>
        <taxon>Oryzoideae</taxon>
        <taxon>Oryzeae</taxon>
        <taxon>Oryzinae</taxon>
        <taxon>Oryza</taxon>
        <taxon>Oryza meyeriana</taxon>
    </lineage>
</organism>
<sequence length="94" mass="11315">MKTSDDDERMMGSKRLTNEEEEALKVIFQEWMNKCNRNYKDEAEKAYRFEVFKSTVQRIGKHKYGDCECLPNNFADLTFEEVIQKYCSGKRKRR</sequence>
<dbReference type="Pfam" id="PF08246">
    <property type="entry name" value="Inhibitor_I29"/>
    <property type="match status" value="1"/>
</dbReference>
<accession>A0A6G1CTU1</accession>
<dbReference type="EMBL" id="SPHZ02000008">
    <property type="protein sequence ID" value="KAF0903502.1"/>
    <property type="molecule type" value="Genomic_DNA"/>
</dbReference>
<proteinExistence type="predicted"/>
<dbReference type="InterPro" id="IPR013201">
    <property type="entry name" value="Prot_inhib_I29"/>
</dbReference>
<dbReference type="Proteomes" id="UP000479710">
    <property type="component" value="Unassembled WGS sequence"/>
</dbReference>
<evidence type="ECO:0000259" key="1">
    <source>
        <dbReference type="SMART" id="SM00848"/>
    </source>
</evidence>
<evidence type="ECO:0000313" key="2">
    <source>
        <dbReference type="EMBL" id="KAF0903502.1"/>
    </source>
</evidence>
<reference evidence="2 3" key="1">
    <citation type="submission" date="2019-11" db="EMBL/GenBank/DDBJ databases">
        <title>Whole genome sequence of Oryza granulata.</title>
        <authorList>
            <person name="Li W."/>
        </authorList>
    </citation>
    <scope>NUCLEOTIDE SEQUENCE [LARGE SCALE GENOMIC DNA]</scope>
    <source>
        <strain evidence="3">cv. Menghai</strain>
        <tissue evidence="2">Leaf</tissue>
    </source>
</reference>
<feature type="domain" description="Cathepsin propeptide inhibitor" evidence="1">
    <location>
        <begin position="28"/>
        <end position="82"/>
    </location>
</feature>
<dbReference type="Gene3D" id="1.10.287.2250">
    <property type="match status" value="1"/>
</dbReference>
<name>A0A6G1CTU1_9ORYZ</name>
<gene>
    <name evidence="2" type="ORF">E2562_027937</name>
</gene>
<protein>
    <recommendedName>
        <fullName evidence="1">Cathepsin propeptide inhibitor domain-containing protein</fullName>
    </recommendedName>
</protein>
<dbReference type="SUPFAM" id="SSF54001">
    <property type="entry name" value="Cysteine proteinases"/>
    <property type="match status" value="1"/>
</dbReference>
<dbReference type="InterPro" id="IPR038765">
    <property type="entry name" value="Papain-like_cys_pep_sf"/>
</dbReference>
<dbReference type="AlphaFoldDB" id="A0A6G1CTU1"/>
<dbReference type="OrthoDB" id="696604at2759"/>
<comment type="caution">
    <text evidence="2">The sequence shown here is derived from an EMBL/GenBank/DDBJ whole genome shotgun (WGS) entry which is preliminary data.</text>
</comment>
<dbReference type="SMART" id="SM00848">
    <property type="entry name" value="Inhibitor_I29"/>
    <property type="match status" value="1"/>
</dbReference>